<accession>A0A4R8BVZ4</accession>
<evidence type="ECO:0000256" key="3">
    <source>
        <dbReference type="ARBA" id="ARBA00023163"/>
    </source>
</evidence>
<dbReference type="EMBL" id="SODP01000003">
    <property type="protein sequence ID" value="TDW65958.1"/>
    <property type="molecule type" value="Genomic_DNA"/>
</dbReference>
<gene>
    <name evidence="6" type="ORF">EV653_5973</name>
</gene>
<evidence type="ECO:0000313" key="7">
    <source>
        <dbReference type="Proteomes" id="UP000295146"/>
    </source>
</evidence>
<keyword evidence="2 4" id="KW-0238">DNA-binding</keyword>
<evidence type="ECO:0000313" key="6">
    <source>
        <dbReference type="EMBL" id="TDW65958.1"/>
    </source>
</evidence>
<evidence type="ECO:0000256" key="2">
    <source>
        <dbReference type="ARBA" id="ARBA00023125"/>
    </source>
</evidence>
<keyword evidence="1" id="KW-0805">Transcription regulation</keyword>
<name>A0A4R8BVZ4_9ACTN</name>
<dbReference type="PANTHER" id="PTHR30055">
    <property type="entry name" value="HTH-TYPE TRANSCRIPTIONAL REGULATOR RUTR"/>
    <property type="match status" value="1"/>
</dbReference>
<dbReference type="InterPro" id="IPR009057">
    <property type="entry name" value="Homeodomain-like_sf"/>
</dbReference>
<dbReference type="PANTHER" id="PTHR30055:SF234">
    <property type="entry name" value="HTH-TYPE TRANSCRIPTIONAL REGULATOR BETI"/>
    <property type="match status" value="1"/>
</dbReference>
<dbReference type="Pfam" id="PF00440">
    <property type="entry name" value="TetR_N"/>
    <property type="match status" value="1"/>
</dbReference>
<evidence type="ECO:0000256" key="4">
    <source>
        <dbReference type="PROSITE-ProRule" id="PRU00335"/>
    </source>
</evidence>
<keyword evidence="3" id="KW-0804">Transcription</keyword>
<dbReference type="InterPro" id="IPR001647">
    <property type="entry name" value="HTH_TetR"/>
</dbReference>
<dbReference type="Proteomes" id="UP000295146">
    <property type="component" value="Unassembled WGS sequence"/>
</dbReference>
<evidence type="ECO:0000256" key="1">
    <source>
        <dbReference type="ARBA" id="ARBA00023015"/>
    </source>
</evidence>
<comment type="caution">
    <text evidence="6">The sequence shown here is derived from an EMBL/GenBank/DDBJ whole genome shotgun (WGS) entry which is preliminary data.</text>
</comment>
<dbReference type="PRINTS" id="PR00455">
    <property type="entry name" value="HTHTETR"/>
</dbReference>
<sequence length="203" mass="22054">MTSFADRTKRRLRDELLDAAQEAVVAGGYDGLRMAEVARRTGVSRQTVYNEFGDKWGLLEAVAARETERFLVDVNTAIAEQPDPIDGLRAAVERALILAGENPLIKAALSQPGSDQASQLLTTRGQQVLELAHLRLGAHVREHWPEVPAEDATSCVDVALRVVISHIVTPGPPPAAVADQLARVLSPFLTEKRGLAESRRSHV</sequence>
<dbReference type="InterPro" id="IPR050109">
    <property type="entry name" value="HTH-type_TetR-like_transc_reg"/>
</dbReference>
<reference evidence="6 7" key="1">
    <citation type="submission" date="2019-03" db="EMBL/GenBank/DDBJ databases">
        <title>Genomic Encyclopedia of Type Strains, Phase III (KMG-III): the genomes of soil and plant-associated and newly described type strains.</title>
        <authorList>
            <person name="Whitman W."/>
        </authorList>
    </citation>
    <scope>NUCLEOTIDE SEQUENCE [LARGE SCALE GENOMIC DNA]</scope>
    <source>
        <strain evidence="6 7">VKM Ac-2573</strain>
    </source>
</reference>
<proteinExistence type="predicted"/>
<feature type="DNA-binding region" description="H-T-H motif" evidence="4">
    <location>
        <begin position="33"/>
        <end position="52"/>
    </location>
</feature>
<dbReference type="PROSITE" id="PS50977">
    <property type="entry name" value="HTH_TETR_2"/>
    <property type="match status" value="1"/>
</dbReference>
<organism evidence="6 7">
    <name type="scientific">Kribbella pratensis</name>
    <dbReference type="NCBI Taxonomy" id="2512112"/>
    <lineage>
        <taxon>Bacteria</taxon>
        <taxon>Bacillati</taxon>
        <taxon>Actinomycetota</taxon>
        <taxon>Actinomycetes</taxon>
        <taxon>Propionibacteriales</taxon>
        <taxon>Kribbellaceae</taxon>
        <taxon>Kribbella</taxon>
    </lineage>
</organism>
<keyword evidence="7" id="KW-1185">Reference proteome</keyword>
<dbReference type="AlphaFoldDB" id="A0A4R8BVZ4"/>
<protein>
    <submittedName>
        <fullName evidence="6">TetR family transcriptional regulator</fullName>
    </submittedName>
</protein>
<dbReference type="GO" id="GO:0003700">
    <property type="term" value="F:DNA-binding transcription factor activity"/>
    <property type="evidence" value="ECO:0007669"/>
    <property type="project" value="TreeGrafter"/>
</dbReference>
<dbReference type="Pfam" id="PF18556">
    <property type="entry name" value="TetR_C_35"/>
    <property type="match status" value="1"/>
</dbReference>
<dbReference type="SUPFAM" id="SSF46689">
    <property type="entry name" value="Homeodomain-like"/>
    <property type="match status" value="1"/>
</dbReference>
<dbReference type="InterPro" id="IPR040611">
    <property type="entry name" value="AlkX_C"/>
</dbReference>
<dbReference type="RefSeq" id="WP_134107535.1">
    <property type="nucleotide sequence ID" value="NZ_SODP01000003.1"/>
</dbReference>
<evidence type="ECO:0000259" key="5">
    <source>
        <dbReference type="PROSITE" id="PS50977"/>
    </source>
</evidence>
<dbReference type="OrthoDB" id="4371863at2"/>
<dbReference type="GO" id="GO:0000976">
    <property type="term" value="F:transcription cis-regulatory region binding"/>
    <property type="evidence" value="ECO:0007669"/>
    <property type="project" value="TreeGrafter"/>
</dbReference>
<feature type="domain" description="HTH tetR-type" evidence="5">
    <location>
        <begin position="10"/>
        <end position="70"/>
    </location>
</feature>
<dbReference type="Gene3D" id="1.10.357.10">
    <property type="entry name" value="Tetracycline Repressor, domain 2"/>
    <property type="match status" value="1"/>
</dbReference>